<dbReference type="EC" id="2.5.1.15" evidence="4"/>
<evidence type="ECO:0000256" key="7">
    <source>
        <dbReference type="ARBA" id="ARBA00022842"/>
    </source>
</evidence>
<keyword evidence="7" id="KW-0460">Magnesium</keyword>
<protein>
    <recommendedName>
        <fullName evidence="4">dihydropteroate synthase</fullName>
        <ecNumber evidence="4">2.5.1.15</ecNumber>
    </recommendedName>
</protein>
<dbReference type="CDD" id="cd00739">
    <property type="entry name" value="DHPS"/>
    <property type="match status" value="1"/>
</dbReference>
<dbReference type="Gene3D" id="3.20.20.20">
    <property type="entry name" value="Dihydropteroate synthase-like"/>
    <property type="match status" value="1"/>
</dbReference>
<keyword evidence="6" id="KW-0479">Metal-binding</keyword>
<dbReference type="GO" id="GO:0046872">
    <property type="term" value="F:metal ion binding"/>
    <property type="evidence" value="ECO:0007669"/>
    <property type="project" value="UniProtKB-KW"/>
</dbReference>
<dbReference type="PANTHER" id="PTHR20941">
    <property type="entry name" value="FOLATE SYNTHESIS PROTEINS"/>
    <property type="match status" value="1"/>
</dbReference>
<dbReference type="GO" id="GO:0005829">
    <property type="term" value="C:cytosol"/>
    <property type="evidence" value="ECO:0007669"/>
    <property type="project" value="TreeGrafter"/>
</dbReference>
<dbReference type="NCBIfam" id="TIGR01496">
    <property type="entry name" value="DHPS"/>
    <property type="match status" value="1"/>
</dbReference>
<reference evidence="10 11" key="1">
    <citation type="submission" date="2017-04" db="EMBL/GenBank/DDBJ databases">
        <authorList>
            <person name="Varghese N."/>
            <person name="Submissions S."/>
        </authorList>
    </citation>
    <scope>NUCLEOTIDE SEQUENCE [LARGE SCALE GENOMIC DNA]</scope>
    <source>
        <strain evidence="10 11">DSM 9789</strain>
    </source>
</reference>
<comment type="cofactor">
    <cofactor evidence="2">
        <name>Mg(2+)</name>
        <dbReference type="ChEBI" id="CHEBI:18420"/>
    </cofactor>
</comment>
<name>A0A8G2FW36_PICTO</name>
<comment type="catalytic activity">
    <reaction evidence="1">
        <text>(7,8-dihydropterin-6-yl)methyl diphosphate + 4-aminobenzoate = 7,8-dihydropteroate + diphosphate</text>
        <dbReference type="Rhea" id="RHEA:19949"/>
        <dbReference type="ChEBI" id="CHEBI:17836"/>
        <dbReference type="ChEBI" id="CHEBI:17839"/>
        <dbReference type="ChEBI" id="CHEBI:33019"/>
        <dbReference type="ChEBI" id="CHEBI:72950"/>
        <dbReference type="EC" id="2.5.1.15"/>
    </reaction>
</comment>
<dbReference type="PROSITE" id="PS50972">
    <property type="entry name" value="PTERIN_BINDING"/>
    <property type="match status" value="1"/>
</dbReference>
<dbReference type="AlphaFoldDB" id="A0A8G2FW36"/>
<evidence type="ECO:0000256" key="5">
    <source>
        <dbReference type="ARBA" id="ARBA00022679"/>
    </source>
</evidence>
<evidence type="ECO:0000256" key="1">
    <source>
        <dbReference type="ARBA" id="ARBA00000012"/>
    </source>
</evidence>
<evidence type="ECO:0000313" key="11">
    <source>
        <dbReference type="Proteomes" id="UP000192315"/>
    </source>
</evidence>
<dbReference type="GO" id="GO:0046654">
    <property type="term" value="P:tetrahydrofolate biosynthetic process"/>
    <property type="evidence" value="ECO:0007669"/>
    <property type="project" value="TreeGrafter"/>
</dbReference>
<evidence type="ECO:0000256" key="2">
    <source>
        <dbReference type="ARBA" id="ARBA00001946"/>
    </source>
</evidence>
<dbReference type="GO" id="GO:0046656">
    <property type="term" value="P:folic acid biosynthetic process"/>
    <property type="evidence" value="ECO:0007669"/>
    <property type="project" value="UniProtKB-KW"/>
</dbReference>
<evidence type="ECO:0000313" key="10">
    <source>
        <dbReference type="EMBL" id="SMD30556.1"/>
    </source>
</evidence>
<organism evidence="10 11">
    <name type="scientific">Picrophilus torridus (strain ATCC 700027 / DSM 9790 / JCM 10055 / NBRC 100828 / KAW 2/3)</name>
    <dbReference type="NCBI Taxonomy" id="1122961"/>
    <lineage>
        <taxon>Archaea</taxon>
        <taxon>Methanobacteriati</taxon>
        <taxon>Thermoplasmatota</taxon>
        <taxon>Thermoplasmata</taxon>
        <taxon>Thermoplasmatales</taxon>
        <taxon>Picrophilaceae</taxon>
        <taxon>Picrophilus</taxon>
    </lineage>
</organism>
<keyword evidence="5" id="KW-0808">Transferase</keyword>
<comment type="pathway">
    <text evidence="3">Cofactor biosynthesis; tetrahydrofolate biosynthesis; 7,8-dihydrofolate from 2-amino-4-hydroxy-6-hydroxymethyl-7,8-dihydropteridine diphosphate and 4-aminobenzoate: step 1/2.</text>
</comment>
<dbReference type="Pfam" id="PF00809">
    <property type="entry name" value="Pterin_bind"/>
    <property type="match status" value="1"/>
</dbReference>
<accession>A0A8G2FW36</accession>
<keyword evidence="8" id="KW-0289">Folate biosynthesis</keyword>
<dbReference type="SUPFAM" id="SSF51717">
    <property type="entry name" value="Dihydropteroate synthetase-like"/>
    <property type="match status" value="1"/>
</dbReference>
<keyword evidence="11" id="KW-1185">Reference proteome</keyword>
<evidence type="ECO:0000259" key="9">
    <source>
        <dbReference type="PROSITE" id="PS50972"/>
    </source>
</evidence>
<dbReference type="PANTHER" id="PTHR20941:SF1">
    <property type="entry name" value="FOLIC ACID SYNTHESIS PROTEIN FOL1"/>
    <property type="match status" value="1"/>
</dbReference>
<dbReference type="InterPro" id="IPR006390">
    <property type="entry name" value="DHP_synth_dom"/>
</dbReference>
<evidence type="ECO:0000256" key="6">
    <source>
        <dbReference type="ARBA" id="ARBA00022723"/>
    </source>
</evidence>
<comment type="caution">
    <text evidence="10">The sequence shown here is derived from an EMBL/GenBank/DDBJ whole genome shotgun (WGS) entry which is preliminary data.</text>
</comment>
<evidence type="ECO:0000256" key="4">
    <source>
        <dbReference type="ARBA" id="ARBA00012458"/>
    </source>
</evidence>
<gene>
    <name evidence="10" type="ORF">SAMN02745355_0444</name>
</gene>
<dbReference type="Proteomes" id="UP000192315">
    <property type="component" value="Unassembled WGS sequence"/>
</dbReference>
<feature type="domain" description="Pterin-binding" evidence="9">
    <location>
        <begin position="68"/>
        <end position="315"/>
    </location>
</feature>
<dbReference type="InterPro" id="IPR011005">
    <property type="entry name" value="Dihydropteroate_synth-like_sf"/>
</dbReference>
<dbReference type="InterPro" id="IPR000489">
    <property type="entry name" value="Pterin-binding_dom"/>
</dbReference>
<dbReference type="GO" id="GO:0004156">
    <property type="term" value="F:dihydropteroate synthase activity"/>
    <property type="evidence" value="ECO:0007669"/>
    <property type="project" value="UniProtKB-EC"/>
</dbReference>
<proteinExistence type="predicted"/>
<evidence type="ECO:0000256" key="3">
    <source>
        <dbReference type="ARBA" id="ARBA00004763"/>
    </source>
</evidence>
<dbReference type="InterPro" id="IPR045031">
    <property type="entry name" value="DHP_synth-like"/>
</dbReference>
<sequence>MTFYTDPDDDRYILFYHINGEPLIRNKKIVPERLEKNVENVSMIIENYDFLSPFKDIIIKNIFGKRETKIMGILNATPDSFFPGSRVGSDDKIYEMLEEKPDIIDIGGESTRPGSSEVDPETEIKRLEGVLNILKSYNIKISIDSRHYRVIEALLKRYDIDYINDISGFIDKRMIKIASEYKKKCIVMHMRGEPQNMNKFTDYDDIFFEINAFFFDRIKNMINSGIEPENIIIDPGIGFSKNYEQNIKLIKSPWSFAFGFKTLYGTSRKRFIGKITGNDVNKRLGGTIATSIYLAMNNVDILRVHDVSENRSAIELYKMLVT</sequence>
<dbReference type="RefSeq" id="WP_084272494.1">
    <property type="nucleotide sequence ID" value="NZ_FWYE01000001.1"/>
</dbReference>
<dbReference type="EMBL" id="FWYE01000001">
    <property type="protein sequence ID" value="SMD30556.1"/>
    <property type="molecule type" value="Genomic_DNA"/>
</dbReference>
<evidence type="ECO:0000256" key="8">
    <source>
        <dbReference type="ARBA" id="ARBA00022909"/>
    </source>
</evidence>